<name>A0A060QCU0_9PROT</name>
<dbReference type="AlphaFoldDB" id="A0A060QCU0"/>
<organism evidence="1 2">
    <name type="scientific">Asaia bogorensis</name>
    <dbReference type="NCBI Taxonomy" id="91915"/>
    <lineage>
        <taxon>Bacteria</taxon>
        <taxon>Pseudomonadati</taxon>
        <taxon>Pseudomonadota</taxon>
        <taxon>Alphaproteobacteria</taxon>
        <taxon>Acetobacterales</taxon>
        <taxon>Acetobacteraceae</taxon>
        <taxon>Asaia</taxon>
    </lineage>
</organism>
<evidence type="ECO:0000313" key="1">
    <source>
        <dbReference type="EMBL" id="CDG38675.1"/>
    </source>
</evidence>
<accession>A0A060QCU0</accession>
<gene>
    <name evidence="1" type="ORF">ASAP_0630</name>
</gene>
<comment type="caution">
    <text evidence="1">The sequence shown here is derived from an EMBL/GenBank/DDBJ whole genome shotgun (WGS) entry which is preliminary data.</text>
</comment>
<reference evidence="1 2" key="2">
    <citation type="journal article" date="2014" name="PLoS ONE">
        <title>Evolution of mitochondria reconstructed from the energy metabolism of living bacteria.</title>
        <authorList>
            <person name="Degli Esposti M."/>
            <person name="Chouaia B."/>
            <person name="Comandatore F."/>
            <person name="Crotti E."/>
            <person name="Sassera D."/>
            <person name="Lievens P.M."/>
            <person name="Daffonchio D."/>
            <person name="Bandi C."/>
        </authorList>
    </citation>
    <scope>NUCLEOTIDE SEQUENCE [LARGE SCALE GENOMIC DNA]</scope>
    <source>
        <strain evidence="1 2">SF2.1</strain>
    </source>
</reference>
<evidence type="ECO:0000313" key="2">
    <source>
        <dbReference type="Proteomes" id="UP000027583"/>
    </source>
</evidence>
<dbReference type="EMBL" id="CBLX010000004">
    <property type="protein sequence ID" value="CDG38675.1"/>
    <property type="molecule type" value="Genomic_DNA"/>
</dbReference>
<dbReference type="Proteomes" id="UP000027583">
    <property type="component" value="Unassembled WGS sequence"/>
</dbReference>
<proteinExistence type="predicted"/>
<reference evidence="1 2" key="1">
    <citation type="journal article" date="2014" name="Genome Biol. Evol.">
        <title>Acetic acid bacteria genomes reveal functional traits for adaptation to life in insect guts.</title>
        <authorList>
            <person name="Chouaia B."/>
            <person name="Gaiarsa S."/>
            <person name="Crotti E."/>
            <person name="Comandatore F."/>
            <person name="Degli Esposti M."/>
            <person name="Ricci I."/>
            <person name="Alma A."/>
            <person name="Favia G."/>
            <person name="Bandi C."/>
            <person name="Daffonchio D."/>
        </authorList>
    </citation>
    <scope>NUCLEOTIDE SEQUENCE [LARGE SCALE GENOMIC DNA]</scope>
    <source>
        <strain evidence="1 2">SF2.1</strain>
    </source>
</reference>
<protein>
    <submittedName>
        <fullName evidence="1">Uncharacterized protein</fullName>
    </submittedName>
</protein>
<sequence>MKLLPISNKHKTFPNDFSSQSHVLQTASERVETFNPACRL</sequence>